<evidence type="ECO:0000256" key="6">
    <source>
        <dbReference type="SAM" id="SignalP"/>
    </source>
</evidence>
<dbReference type="RefSeq" id="WP_189030407.1">
    <property type="nucleotide sequence ID" value="NZ_BMKR01000033.1"/>
</dbReference>
<dbReference type="GO" id="GO:1901678">
    <property type="term" value="P:iron coordination entity transport"/>
    <property type="evidence" value="ECO:0007669"/>
    <property type="project" value="UniProtKB-ARBA"/>
</dbReference>
<evidence type="ECO:0000259" key="7">
    <source>
        <dbReference type="PROSITE" id="PS50983"/>
    </source>
</evidence>
<dbReference type="InterPro" id="IPR002491">
    <property type="entry name" value="ABC_transptr_periplasmic_BD"/>
</dbReference>
<comment type="subcellular location">
    <subcellularLocation>
        <location evidence="1">Cell envelope</location>
    </subcellularLocation>
</comment>
<evidence type="ECO:0000256" key="5">
    <source>
        <dbReference type="SAM" id="Coils"/>
    </source>
</evidence>
<dbReference type="Proteomes" id="UP000637643">
    <property type="component" value="Unassembled WGS sequence"/>
</dbReference>
<evidence type="ECO:0000313" key="9">
    <source>
        <dbReference type="Proteomes" id="UP000637643"/>
    </source>
</evidence>
<keyword evidence="5" id="KW-0175">Coiled coil</keyword>
<gene>
    <name evidence="8" type="ORF">GCM10010912_53930</name>
</gene>
<dbReference type="GO" id="GO:0030288">
    <property type="term" value="C:outer membrane-bounded periplasmic space"/>
    <property type="evidence" value="ECO:0007669"/>
    <property type="project" value="TreeGrafter"/>
</dbReference>
<protein>
    <submittedName>
        <fullName evidence="8">ABC transporter substrate-binding protein</fullName>
    </submittedName>
</protein>
<evidence type="ECO:0000256" key="4">
    <source>
        <dbReference type="ARBA" id="ARBA00022729"/>
    </source>
</evidence>
<keyword evidence="4 6" id="KW-0732">Signal</keyword>
<dbReference type="SUPFAM" id="SSF53807">
    <property type="entry name" value="Helical backbone' metal receptor"/>
    <property type="match status" value="1"/>
</dbReference>
<comment type="similarity">
    <text evidence="2">Belongs to the bacterial solute-binding protein 8 family.</text>
</comment>
<dbReference type="EMBL" id="BMKR01000033">
    <property type="protein sequence ID" value="GGG02329.1"/>
    <property type="molecule type" value="Genomic_DNA"/>
</dbReference>
<dbReference type="PROSITE" id="PS50983">
    <property type="entry name" value="FE_B12_PBP"/>
    <property type="match status" value="1"/>
</dbReference>
<proteinExistence type="inferred from homology"/>
<reference evidence="8" key="2">
    <citation type="submission" date="2020-09" db="EMBL/GenBank/DDBJ databases">
        <authorList>
            <person name="Sun Q."/>
            <person name="Zhou Y."/>
        </authorList>
    </citation>
    <scope>NUCLEOTIDE SEQUENCE</scope>
    <source>
        <strain evidence="8">CGMCC 1.16134</strain>
    </source>
</reference>
<accession>A0A917CXF2</accession>
<feature type="chain" id="PRO_5037804922" evidence="6">
    <location>
        <begin position="31"/>
        <end position="340"/>
    </location>
</feature>
<comment type="caution">
    <text evidence="8">The sequence shown here is derived from an EMBL/GenBank/DDBJ whole genome shotgun (WGS) entry which is preliminary data.</text>
</comment>
<evidence type="ECO:0000313" key="8">
    <source>
        <dbReference type="EMBL" id="GGG02329.1"/>
    </source>
</evidence>
<organism evidence="8 9">
    <name type="scientific">Paenibacillus albidus</name>
    <dbReference type="NCBI Taxonomy" id="2041023"/>
    <lineage>
        <taxon>Bacteria</taxon>
        <taxon>Bacillati</taxon>
        <taxon>Bacillota</taxon>
        <taxon>Bacilli</taxon>
        <taxon>Bacillales</taxon>
        <taxon>Paenibacillaceae</taxon>
        <taxon>Paenibacillus</taxon>
    </lineage>
</organism>
<feature type="coiled-coil region" evidence="5">
    <location>
        <begin position="199"/>
        <end position="226"/>
    </location>
</feature>
<dbReference type="PROSITE" id="PS51257">
    <property type="entry name" value="PROKAR_LIPOPROTEIN"/>
    <property type="match status" value="1"/>
</dbReference>
<keyword evidence="9" id="KW-1185">Reference proteome</keyword>
<evidence type="ECO:0000256" key="1">
    <source>
        <dbReference type="ARBA" id="ARBA00004196"/>
    </source>
</evidence>
<evidence type="ECO:0000256" key="3">
    <source>
        <dbReference type="ARBA" id="ARBA00022448"/>
    </source>
</evidence>
<dbReference type="InterPro" id="IPR051313">
    <property type="entry name" value="Bact_iron-sidero_bind"/>
</dbReference>
<dbReference type="PANTHER" id="PTHR30532:SF24">
    <property type="entry name" value="FERRIC ENTEROBACTIN-BINDING PERIPLASMIC PROTEIN FEPB"/>
    <property type="match status" value="1"/>
</dbReference>
<reference evidence="8" key="1">
    <citation type="journal article" date="2014" name="Int. J. Syst. Evol. Microbiol.">
        <title>Complete genome sequence of Corynebacterium casei LMG S-19264T (=DSM 44701T), isolated from a smear-ripened cheese.</title>
        <authorList>
            <consortium name="US DOE Joint Genome Institute (JGI-PGF)"/>
            <person name="Walter F."/>
            <person name="Albersmeier A."/>
            <person name="Kalinowski J."/>
            <person name="Ruckert C."/>
        </authorList>
    </citation>
    <scope>NUCLEOTIDE SEQUENCE</scope>
    <source>
        <strain evidence="8">CGMCC 1.16134</strain>
    </source>
</reference>
<evidence type="ECO:0000256" key="2">
    <source>
        <dbReference type="ARBA" id="ARBA00008814"/>
    </source>
</evidence>
<feature type="domain" description="Fe/B12 periplasmic-binding" evidence="7">
    <location>
        <begin position="74"/>
        <end position="340"/>
    </location>
</feature>
<dbReference type="Gene3D" id="3.40.50.1980">
    <property type="entry name" value="Nitrogenase molybdenum iron protein domain"/>
    <property type="match status" value="2"/>
</dbReference>
<keyword evidence="3" id="KW-0813">Transport</keyword>
<dbReference type="AlphaFoldDB" id="A0A917CXF2"/>
<dbReference type="PANTHER" id="PTHR30532">
    <property type="entry name" value="IRON III DICITRATE-BINDING PERIPLASMIC PROTEIN"/>
    <property type="match status" value="1"/>
</dbReference>
<sequence length="340" mass="36497">MKDRNTTSWSALFSGFICLLLLLSACSSNAESNNGGTASPPPKAPEQETAAPAVFPRTVEAANGSIVIQEKPERVAVVHWGYVDSILLFDLKSIGLALPFTKDSSSLNTDTYKPYVAKVGELAIIGENTTVNMEALLEYAPDIIIAGNVTNAEVTDQLAKIATTVVINEADTDVWSNWPALVTKFGEILGQENVAEEFIAGYQAKLQDAKEKLADVKGTVAFLQVRNNAVWLGGTKYLVPYYDKGLGLKAPESPAMTEGAEMSLEGLSALNPDHLILGYFNYENPSAASMTDEWEQSEVWKDLKAVESGQTHAVNGALAMGYGPLGNTYGIEAVLKALDK</sequence>
<dbReference type="Pfam" id="PF01497">
    <property type="entry name" value="Peripla_BP_2"/>
    <property type="match status" value="1"/>
</dbReference>
<name>A0A917CXF2_9BACL</name>
<feature type="signal peptide" evidence="6">
    <location>
        <begin position="1"/>
        <end position="30"/>
    </location>
</feature>